<reference evidence="3 4" key="1">
    <citation type="submission" date="2023-03" db="EMBL/GenBank/DDBJ databases">
        <title>Genome sequence of Lichtheimia ornata CBS 291.66.</title>
        <authorList>
            <person name="Mohabir J.T."/>
            <person name="Shea T.P."/>
            <person name="Kurbessoian T."/>
            <person name="Berby B."/>
            <person name="Fontaine J."/>
            <person name="Livny J."/>
            <person name="Gnirke A."/>
            <person name="Stajich J.E."/>
            <person name="Cuomo C.A."/>
        </authorList>
    </citation>
    <scope>NUCLEOTIDE SEQUENCE [LARGE SCALE GENOMIC DNA]</scope>
    <source>
        <strain evidence="3">CBS 291.66</strain>
    </source>
</reference>
<organism evidence="3 4">
    <name type="scientific">Lichtheimia ornata</name>
    <dbReference type="NCBI Taxonomy" id="688661"/>
    <lineage>
        <taxon>Eukaryota</taxon>
        <taxon>Fungi</taxon>
        <taxon>Fungi incertae sedis</taxon>
        <taxon>Mucoromycota</taxon>
        <taxon>Mucoromycotina</taxon>
        <taxon>Mucoromycetes</taxon>
        <taxon>Mucorales</taxon>
        <taxon>Lichtheimiaceae</taxon>
        <taxon>Lichtheimia</taxon>
    </lineage>
</organism>
<dbReference type="RefSeq" id="XP_058347176.1">
    <property type="nucleotide sequence ID" value="XM_058482045.1"/>
</dbReference>
<dbReference type="EMBL" id="JARTCD010000005">
    <property type="protein sequence ID" value="KAJ8662263.1"/>
    <property type="molecule type" value="Genomic_DNA"/>
</dbReference>
<dbReference type="AlphaFoldDB" id="A0AAD7VBQ6"/>
<keyword evidence="4" id="KW-1185">Reference proteome</keyword>
<evidence type="ECO:0000313" key="4">
    <source>
        <dbReference type="Proteomes" id="UP001234581"/>
    </source>
</evidence>
<evidence type="ECO:0000256" key="2">
    <source>
        <dbReference type="SAM" id="MobiDB-lite"/>
    </source>
</evidence>
<keyword evidence="1" id="KW-0175">Coiled coil</keyword>
<accession>A0AAD7VBQ6</accession>
<dbReference type="Proteomes" id="UP001234581">
    <property type="component" value="Unassembled WGS sequence"/>
</dbReference>
<evidence type="ECO:0000313" key="3">
    <source>
        <dbReference type="EMBL" id="KAJ8662263.1"/>
    </source>
</evidence>
<sequence>MDDPNESNSQQQPPQQPPALANFDATTSNVDDWAEQVRSDIENQQQEQATGTNAFDWARNIQQQLSAQGQQIRQQAQQLAQHHEVIQRFQQLLEENTQLKEENAMLRKKLDALQNDMNQPKTTCNTEMVVDDEDDSQDAIGKACDKVAAAMATIAQEGSSTKDSIHAHASPLKKVSYASIAKKSSTRSQRRKQRLDNPTEGMIAWATRKFTNTNTEDMDDTHEPVRPRARYDIVYLTSPQRTSHGEARRALAIFKIPQARIIDVHFPIRGIIGLLIHADFKTELLDLLKQAKVNPVDFNPTAPATIINPEYADYTGEQRADKAKELYSNRMLRACARMPKAYLGASILRHFVSLAEDDPHHLDKVVEKQFEIMRPRPTRRERTPLAIPSIEEARRLLSSESNAGMDTNE</sequence>
<feature type="region of interest" description="Disordered" evidence="2">
    <location>
        <begin position="178"/>
        <end position="199"/>
    </location>
</feature>
<comment type="caution">
    <text evidence="3">The sequence shown here is derived from an EMBL/GenBank/DDBJ whole genome shotgun (WGS) entry which is preliminary data.</text>
</comment>
<proteinExistence type="predicted"/>
<feature type="compositionally biased region" description="Basic residues" evidence="2">
    <location>
        <begin position="184"/>
        <end position="193"/>
    </location>
</feature>
<feature type="region of interest" description="Disordered" evidence="2">
    <location>
        <begin position="1"/>
        <end position="30"/>
    </location>
</feature>
<name>A0AAD7VBQ6_9FUNG</name>
<protein>
    <submittedName>
        <fullName evidence="3">Uncharacterized protein</fullName>
    </submittedName>
</protein>
<evidence type="ECO:0000256" key="1">
    <source>
        <dbReference type="SAM" id="Coils"/>
    </source>
</evidence>
<gene>
    <name evidence="3" type="ORF">O0I10_001956</name>
</gene>
<dbReference type="GeneID" id="83209374"/>
<feature type="coiled-coil region" evidence="1">
    <location>
        <begin position="82"/>
        <end position="116"/>
    </location>
</feature>